<evidence type="ECO:0000313" key="2">
    <source>
        <dbReference type="EMBL" id="MET4756512.1"/>
    </source>
</evidence>
<accession>A0ABV2SFI5</accession>
<dbReference type="RefSeq" id="WP_354010848.1">
    <property type="nucleotide sequence ID" value="NZ_JBEWTA010000001.1"/>
</dbReference>
<protein>
    <recommendedName>
        <fullName evidence="1">DUF6950 domain-containing protein</fullName>
    </recommendedName>
</protein>
<sequence>MKKQNWVIELARFIESRRNVPFAWHENDCCTFVADAILLITGIDAAAPYRGHYTTATGAYRALRKYGDGTIAGAWSACFEEIPVSDLGRGDVALVNVNGLPASALLMGNKLWAVSKTGLITLPVTEAIKAWRVE</sequence>
<dbReference type="Proteomes" id="UP001549366">
    <property type="component" value="Unassembled WGS sequence"/>
</dbReference>
<comment type="caution">
    <text evidence="2">The sequence shown here is derived from an EMBL/GenBank/DDBJ whole genome shotgun (WGS) entry which is preliminary data.</text>
</comment>
<keyword evidence="3" id="KW-1185">Reference proteome</keyword>
<feature type="domain" description="DUF6950" evidence="1">
    <location>
        <begin position="1"/>
        <end position="133"/>
    </location>
</feature>
<evidence type="ECO:0000313" key="3">
    <source>
        <dbReference type="Proteomes" id="UP001549366"/>
    </source>
</evidence>
<evidence type="ECO:0000259" key="1">
    <source>
        <dbReference type="Pfam" id="PF22262"/>
    </source>
</evidence>
<proteinExistence type="predicted"/>
<gene>
    <name evidence="2" type="ORF">V5J35_001704</name>
</gene>
<dbReference type="InterPro" id="IPR053802">
    <property type="entry name" value="DUF6950"/>
</dbReference>
<dbReference type="EMBL" id="JBEWTB010000002">
    <property type="protein sequence ID" value="MET4756512.1"/>
    <property type="molecule type" value="Genomic_DNA"/>
</dbReference>
<name>A0ABV2SFI5_9GAMM</name>
<organism evidence="2 3">
    <name type="scientific">Endozoicomonas lisbonensis</name>
    <dbReference type="NCBI Taxonomy" id="3120522"/>
    <lineage>
        <taxon>Bacteria</taxon>
        <taxon>Pseudomonadati</taxon>
        <taxon>Pseudomonadota</taxon>
        <taxon>Gammaproteobacteria</taxon>
        <taxon>Oceanospirillales</taxon>
        <taxon>Endozoicomonadaceae</taxon>
        <taxon>Endozoicomonas</taxon>
    </lineage>
</organism>
<dbReference type="Pfam" id="PF22262">
    <property type="entry name" value="DUF6950"/>
    <property type="match status" value="1"/>
</dbReference>
<reference evidence="2 3" key="1">
    <citation type="submission" date="2024-06" db="EMBL/GenBank/DDBJ databases">
        <title>Genomic Encyclopedia of Type Strains, Phase V (KMG-V): Genome sequencing to study the core and pangenomes of soil and plant-associated prokaryotes.</title>
        <authorList>
            <person name="Whitman W."/>
        </authorList>
    </citation>
    <scope>NUCLEOTIDE SEQUENCE [LARGE SCALE GENOMIC DNA]</scope>
    <source>
        <strain evidence="2 3">NE40</strain>
    </source>
</reference>